<dbReference type="AlphaFoldDB" id="A0A0E0KF24"/>
<organism evidence="3">
    <name type="scientific">Oryza punctata</name>
    <name type="common">Red rice</name>
    <dbReference type="NCBI Taxonomy" id="4537"/>
    <lineage>
        <taxon>Eukaryota</taxon>
        <taxon>Viridiplantae</taxon>
        <taxon>Streptophyta</taxon>
        <taxon>Embryophyta</taxon>
        <taxon>Tracheophyta</taxon>
        <taxon>Spermatophyta</taxon>
        <taxon>Magnoliopsida</taxon>
        <taxon>Liliopsida</taxon>
        <taxon>Poales</taxon>
        <taxon>Poaceae</taxon>
        <taxon>BOP clade</taxon>
        <taxon>Oryzoideae</taxon>
        <taxon>Oryzeae</taxon>
        <taxon>Oryzinae</taxon>
        <taxon>Oryza</taxon>
    </lineage>
</organism>
<keyword evidence="2" id="KW-0812">Transmembrane</keyword>
<dbReference type="HOGENOM" id="CLU_1930936_0_0_1"/>
<accession>A0A0E0KF24</accession>
<evidence type="ECO:0000256" key="2">
    <source>
        <dbReference type="SAM" id="Phobius"/>
    </source>
</evidence>
<dbReference type="STRING" id="4537.A0A0E0KF24"/>
<feature type="transmembrane region" description="Helical" evidence="2">
    <location>
        <begin position="21"/>
        <end position="42"/>
    </location>
</feature>
<feature type="compositionally biased region" description="Basic residues" evidence="1">
    <location>
        <begin position="7"/>
        <end position="20"/>
    </location>
</feature>
<dbReference type="Gramene" id="OPUNC03G20270.1">
    <property type="protein sequence ID" value="OPUNC03G20270.1"/>
    <property type="gene ID" value="OPUNC03G20270"/>
</dbReference>
<evidence type="ECO:0000313" key="4">
    <source>
        <dbReference type="Proteomes" id="UP000026962"/>
    </source>
</evidence>
<evidence type="ECO:0000256" key="1">
    <source>
        <dbReference type="SAM" id="MobiDB-lite"/>
    </source>
</evidence>
<evidence type="ECO:0000313" key="3">
    <source>
        <dbReference type="EnsemblPlants" id="OPUNC03G20270.1"/>
    </source>
</evidence>
<dbReference type="EnsemblPlants" id="OPUNC03G20270.1">
    <property type="protein sequence ID" value="OPUNC03G20270.1"/>
    <property type="gene ID" value="OPUNC03G20270"/>
</dbReference>
<feature type="region of interest" description="Disordered" evidence="1">
    <location>
        <begin position="1"/>
        <end position="21"/>
    </location>
</feature>
<feature type="region of interest" description="Disordered" evidence="1">
    <location>
        <begin position="44"/>
        <end position="66"/>
    </location>
</feature>
<protein>
    <submittedName>
        <fullName evidence="3">Uncharacterized protein</fullName>
    </submittedName>
</protein>
<keyword evidence="4" id="KW-1185">Reference proteome</keyword>
<keyword evidence="2" id="KW-1133">Transmembrane helix</keyword>
<reference evidence="3" key="1">
    <citation type="submission" date="2015-04" db="UniProtKB">
        <authorList>
            <consortium name="EnsemblPlants"/>
        </authorList>
    </citation>
    <scope>IDENTIFICATION</scope>
</reference>
<dbReference type="Proteomes" id="UP000026962">
    <property type="component" value="Chromosome 3"/>
</dbReference>
<keyword evidence="2" id="KW-0472">Membrane</keyword>
<sequence length="131" mass="14367">MGDRQARRPARLRRRRRRHGPLAVGRAALVGAATLAAVELFISDSVDDDDKPGRKHRPLPAMTKKDDVILRMPPAIDQFPVPDQFIAASRATTRSVQSPRGRRKMPSPEKAATSPEKAATSLEKLATSPEP</sequence>
<name>A0A0E0KF24_ORYPU</name>
<feature type="region of interest" description="Disordered" evidence="1">
    <location>
        <begin position="87"/>
        <end position="131"/>
    </location>
</feature>
<reference evidence="3" key="2">
    <citation type="submission" date="2018-05" db="EMBL/GenBank/DDBJ databases">
        <title>OpunRS2 (Oryza punctata Reference Sequence Version 2).</title>
        <authorList>
            <person name="Zhang J."/>
            <person name="Kudrna D."/>
            <person name="Lee S."/>
            <person name="Talag J."/>
            <person name="Welchert J."/>
            <person name="Wing R.A."/>
        </authorList>
    </citation>
    <scope>NUCLEOTIDE SEQUENCE [LARGE SCALE GENOMIC DNA]</scope>
</reference>
<proteinExistence type="predicted"/>